<dbReference type="PANTHER" id="PTHR22950:SF458">
    <property type="entry name" value="SODIUM-COUPLED NEUTRAL AMINO ACID TRANSPORTER 11-RELATED"/>
    <property type="match status" value="1"/>
</dbReference>
<comment type="function">
    <text evidence="8">Putative sodium-dependent amino acid/proton antiporter.</text>
</comment>
<evidence type="ECO:0000256" key="9">
    <source>
        <dbReference type="ARBA" id="ARBA00040814"/>
    </source>
</evidence>
<dbReference type="VEuPathDB" id="VectorBase:CSON010202"/>
<evidence type="ECO:0000259" key="12">
    <source>
        <dbReference type="Pfam" id="PF01490"/>
    </source>
</evidence>
<feature type="transmembrane region" description="Helical" evidence="11">
    <location>
        <begin position="122"/>
        <end position="146"/>
    </location>
</feature>
<feature type="domain" description="Amino acid transporter transmembrane" evidence="12">
    <location>
        <begin position="48"/>
        <end position="451"/>
    </location>
</feature>
<dbReference type="PANTHER" id="PTHR22950">
    <property type="entry name" value="AMINO ACID TRANSPORTER"/>
    <property type="match status" value="1"/>
</dbReference>
<evidence type="ECO:0000256" key="6">
    <source>
        <dbReference type="ARBA" id="ARBA00022989"/>
    </source>
</evidence>
<feature type="transmembrane region" description="Helical" evidence="11">
    <location>
        <begin position="166"/>
        <end position="186"/>
    </location>
</feature>
<feature type="transmembrane region" description="Helical" evidence="11">
    <location>
        <begin position="319"/>
        <end position="340"/>
    </location>
</feature>
<accession>A0A336LKP9</accession>
<keyword evidence="5" id="KW-0029">Amino-acid transport</keyword>
<feature type="transmembrane region" description="Helical" evidence="11">
    <location>
        <begin position="79"/>
        <end position="101"/>
    </location>
</feature>
<comment type="subcellular location">
    <subcellularLocation>
        <location evidence="1">Membrane</location>
        <topology evidence="1">Multi-pass membrane protein</topology>
    </subcellularLocation>
</comment>
<reference evidence="13" key="1">
    <citation type="submission" date="2018-07" db="EMBL/GenBank/DDBJ databases">
        <authorList>
            <person name="Quirk P.G."/>
            <person name="Krulwich T.A."/>
        </authorList>
    </citation>
    <scope>NUCLEOTIDE SEQUENCE</scope>
</reference>
<protein>
    <recommendedName>
        <fullName evidence="9">Putative sodium-coupled neutral amino acid transporter 11</fullName>
    </recommendedName>
    <alternativeName>
        <fullName evidence="10">Solute carrier family 38 member 11</fullName>
    </alternativeName>
</protein>
<organism evidence="13">
    <name type="scientific">Culicoides sonorensis</name>
    <name type="common">Biting midge</name>
    <dbReference type="NCBI Taxonomy" id="179676"/>
    <lineage>
        <taxon>Eukaryota</taxon>
        <taxon>Metazoa</taxon>
        <taxon>Ecdysozoa</taxon>
        <taxon>Arthropoda</taxon>
        <taxon>Hexapoda</taxon>
        <taxon>Insecta</taxon>
        <taxon>Pterygota</taxon>
        <taxon>Neoptera</taxon>
        <taxon>Endopterygota</taxon>
        <taxon>Diptera</taxon>
        <taxon>Nematocera</taxon>
        <taxon>Chironomoidea</taxon>
        <taxon>Ceratopogonidae</taxon>
        <taxon>Ceratopogoninae</taxon>
        <taxon>Culicoides</taxon>
        <taxon>Monoculicoides</taxon>
    </lineage>
</organism>
<sequence>MENGRRGTATEFSYILQRQASDDSADLHAFDDLNTLMKNENDQSTQLSSLRQASFNYINSIVGSGVIGIPYALHRAGFGLGLFLLILVAVITDYSLVLMIQCSHICGRFSYPGIMEAAYGKWGYYLLSLLQFMYPFLAMISYNVVVGDTLSKVLVRFIPRLGVSMGAVRLGVVFIVTLCVTVPLCLYKNVSRLAKASFISLACVVFILLCVIYKLISGDYSMVKDTSESWRFMHFDVVPAIGVFAFAFMCHHNTFLVYQSMQNASLELWQHVTHISVGFALIISALFGLAGYATFRALSQGDLLENYCWYDDLMNVSRVAFSISILLTFPIECFVAREIIRTQIERFKAHDPNATYQNPKDPIEETGEEDEENSVIITLIIVFAAFIISPGTDCLGPILELNGLLAAIPLAYILPGLAFIQLEAHSLFSREKLPALGLVIFGVLVTISGVSVQLPNLFSDCATGTVMGYCQTGSIANTTTKLNTSEICTPAPTTTKLIMGICFVSSFIH</sequence>
<feature type="transmembrane region" description="Helical" evidence="11">
    <location>
        <begin position="279"/>
        <end position="299"/>
    </location>
</feature>
<evidence type="ECO:0000256" key="7">
    <source>
        <dbReference type="ARBA" id="ARBA00023136"/>
    </source>
</evidence>
<evidence type="ECO:0000256" key="1">
    <source>
        <dbReference type="ARBA" id="ARBA00004141"/>
    </source>
</evidence>
<gene>
    <name evidence="13" type="primary">CSON010202</name>
</gene>
<comment type="similarity">
    <text evidence="2">Belongs to the amino acid/polyamine transporter 2 family.</text>
</comment>
<proteinExistence type="inferred from homology"/>
<feature type="transmembrane region" description="Helical" evidence="11">
    <location>
        <begin position="198"/>
        <end position="217"/>
    </location>
</feature>
<feature type="transmembrane region" description="Helical" evidence="11">
    <location>
        <begin position="434"/>
        <end position="454"/>
    </location>
</feature>
<dbReference type="GO" id="GO:0016020">
    <property type="term" value="C:membrane"/>
    <property type="evidence" value="ECO:0007669"/>
    <property type="project" value="UniProtKB-SubCell"/>
</dbReference>
<keyword evidence="4 11" id="KW-0812">Transmembrane</keyword>
<evidence type="ECO:0000256" key="2">
    <source>
        <dbReference type="ARBA" id="ARBA00008066"/>
    </source>
</evidence>
<feature type="transmembrane region" description="Helical" evidence="11">
    <location>
        <begin position="375"/>
        <end position="392"/>
    </location>
</feature>
<evidence type="ECO:0000256" key="3">
    <source>
        <dbReference type="ARBA" id="ARBA00022448"/>
    </source>
</evidence>
<dbReference type="OMA" id="FLFFGSQ"/>
<dbReference type="GO" id="GO:0015179">
    <property type="term" value="F:L-amino acid transmembrane transporter activity"/>
    <property type="evidence" value="ECO:0007669"/>
    <property type="project" value="TreeGrafter"/>
</dbReference>
<keyword evidence="3" id="KW-0813">Transport</keyword>
<dbReference type="AlphaFoldDB" id="A0A336LKP9"/>
<evidence type="ECO:0000256" key="8">
    <source>
        <dbReference type="ARBA" id="ARBA00037101"/>
    </source>
</evidence>
<evidence type="ECO:0000256" key="5">
    <source>
        <dbReference type="ARBA" id="ARBA00022970"/>
    </source>
</evidence>
<feature type="transmembrane region" description="Helical" evidence="11">
    <location>
        <begin position="237"/>
        <end position="258"/>
    </location>
</feature>
<evidence type="ECO:0000256" key="4">
    <source>
        <dbReference type="ARBA" id="ARBA00022692"/>
    </source>
</evidence>
<keyword evidence="6 11" id="KW-1133">Transmembrane helix</keyword>
<keyword evidence="7 11" id="KW-0472">Membrane</keyword>
<dbReference type="EMBL" id="UFQT01000040">
    <property type="protein sequence ID" value="SSX18540.1"/>
    <property type="molecule type" value="Genomic_DNA"/>
</dbReference>
<evidence type="ECO:0000256" key="10">
    <source>
        <dbReference type="ARBA" id="ARBA00041723"/>
    </source>
</evidence>
<feature type="transmembrane region" description="Helical" evidence="11">
    <location>
        <begin position="55"/>
        <end position="73"/>
    </location>
</feature>
<evidence type="ECO:0000313" key="13">
    <source>
        <dbReference type="EMBL" id="SSX18540.1"/>
    </source>
</evidence>
<name>A0A336LKP9_CULSO</name>
<feature type="transmembrane region" description="Helical" evidence="11">
    <location>
        <begin position="404"/>
        <end position="422"/>
    </location>
</feature>
<dbReference type="Pfam" id="PF01490">
    <property type="entry name" value="Aa_trans"/>
    <property type="match status" value="1"/>
</dbReference>
<dbReference type="InterPro" id="IPR013057">
    <property type="entry name" value="AA_transpt_TM"/>
</dbReference>
<evidence type="ECO:0000256" key="11">
    <source>
        <dbReference type="SAM" id="Phobius"/>
    </source>
</evidence>